<evidence type="ECO:0000256" key="3">
    <source>
        <dbReference type="ARBA" id="ARBA00023163"/>
    </source>
</evidence>
<dbReference type="Pfam" id="PF01614">
    <property type="entry name" value="IclR_C"/>
    <property type="match status" value="1"/>
</dbReference>
<dbReference type="PANTHER" id="PTHR30136:SF35">
    <property type="entry name" value="HTH-TYPE TRANSCRIPTIONAL REGULATOR RV1719"/>
    <property type="match status" value="1"/>
</dbReference>
<dbReference type="InterPro" id="IPR029016">
    <property type="entry name" value="GAF-like_dom_sf"/>
</dbReference>
<dbReference type="Gene3D" id="3.30.450.40">
    <property type="match status" value="1"/>
</dbReference>
<reference evidence="7" key="1">
    <citation type="submission" date="2022-09" db="EMBL/GenBank/DDBJ databases">
        <title>Novel species in genus Arthrobacter.</title>
        <authorList>
            <person name="Liu Y."/>
        </authorList>
    </citation>
    <scope>NUCLEOTIDE SEQUENCE</scope>
    <source>
        <strain evidence="7">Zg-Y815</strain>
    </source>
</reference>
<gene>
    <name evidence="7" type="ORF">N2K95_05085</name>
</gene>
<dbReference type="Proteomes" id="UP001059859">
    <property type="component" value="Chromosome"/>
</dbReference>
<feature type="region of interest" description="Disordered" evidence="4">
    <location>
        <begin position="267"/>
        <end position="287"/>
    </location>
</feature>
<dbReference type="SUPFAM" id="SSF46785">
    <property type="entry name" value="Winged helix' DNA-binding domain"/>
    <property type="match status" value="1"/>
</dbReference>
<feature type="domain" description="IclR-ED" evidence="6">
    <location>
        <begin position="73"/>
        <end position="266"/>
    </location>
</feature>
<dbReference type="InterPro" id="IPR036390">
    <property type="entry name" value="WH_DNA-bd_sf"/>
</dbReference>
<evidence type="ECO:0000256" key="4">
    <source>
        <dbReference type="SAM" id="MobiDB-lite"/>
    </source>
</evidence>
<organism evidence="7 8">
    <name type="scientific">Arthrobacter zhaoxinii</name>
    <dbReference type="NCBI Taxonomy" id="2964616"/>
    <lineage>
        <taxon>Bacteria</taxon>
        <taxon>Bacillati</taxon>
        <taxon>Actinomycetota</taxon>
        <taxon>Actinomycetes</taxon>
        <taxon>Micrococcales</taxon>
        <taxon>Micrococcaceae</taxon>
        <taxon>Arthrobacter</taxon>
    </lineage>
</organism>
<keyword evidence="1" id="KW-0805">Transcription regulation</keyword>
<protein>
    <submittedName>
        <fullName evidence="7">IclR family transcriptional regulator</fullName>
    </submittedName>
</protein>
<evidence type="ECO:0000256" key="1">
    <source>
        <dbReference type="ARBA" id="ARBA00023015"/>
    </source>
</evidence>
<dbReference type="SUPFAM" id="SSF55781">
    <property type="entry name" value="GAF domain-like"/>
    <property type="match status" value="1"/>
</dbReference>
<evidence type="ECO:0000313" key="7">
    <source>
        <dbReference type="EMBL" id="UWX98049.1"/>
    </source>
</evidence>
<accession>A0ABY5YSF2</accession>
<dbReference type="InterPro" id="IPR036388">
    <property type="entry name" value="WH-like_DNA-bd_sf"/>
</dbReference>
<dbReference type="Pfam" id="PF09339">
    <property type="entry name" value="HTH_IclR"/>
    <property type="match status" value="1"/>
</dbReference>
<dbReference type="EMBL" id="CP104275">
    <property type="protein sequence ID" value="UWX98049.1"/>
    <property type="molecule type" value="Genomic_DNA"/>
</dbReference>
<sequence>MPAAYSRVQVPAAAQVLAILRYLGQQAGPVSASAVARDLSLPRSTTYHLLAALVSDGFAVHLPEERRYALGATAHELGTGYSRQAPLQRIARFPLRRLVARTRFTAHLAVLQGTDVIYVLEERAPHQQPLVTDAGIRLPAHRTASGRVLLAGMTGAQLRALYPDPGAVRSSRSGGTALPGLLEEVRGRGYAWEENEVTEGFSSVAVPVPDRTGHAVAALTLTAPNRAQNRAPGIEAASARGIDALAAQVLPGLLRCAAELSRRLGVRPQLDPQASGTPDIPPGAAAP</sequence>
<dbReference type="PROSITE" id="PS51078">
    <property type="entry name" value="ICLR_ED"/>
    <property type="match status" value="1"/>
</dbReference>
<dbReference type="SMART" id="SM00346">
    <property type="entry name" value="HTH_ICLR"/>
    <property type="match status" value="1"/>
</dbReference>
<name>A0ABY5YSF2_9MICC</name>
<dbReference type="PANTHER" id="PTHR30136">
    <property type="entry name" value="HELIX-TURN-HELIX TRANSCRIPTIONAL REGULATOR, ICLR FAMILY"/>
    <property type="match status" value="1"/>
</dbReference>
<evidence type="ECO:0000256" key="2">
    <source>
        <dbReference type="ARBA" id="ARBA00023125"/>
    </source>
</evidence>
<dbReference type="RefSeq" id="WP_260653205.1">
    <property type="nucleotide sequence ID" value="NZ_CP104275.1"/>
</dbReference>
<evidence type="ECO:0000313" key="8">
    <source>
        <dbReference type="Proteomes" id="UP001059859"/>
    </source>
</evidence>
<feature type="domain" description="HTH iclR-type" evidence="5">
    <location>
        <begin position="10"/>
        <end position="72"/>
    </location>
</feature>
<keyword evidence="2" id="KW-0238">DNA-binding</keyword>
<proteinExistence type="predicted"/>
<dbReference type="Gene3D" id="1.10.10.10">
    <property type="entry name" value="Winged helix-like DNA-binding domain superfamily/Winged helix DNA-binding domain"/>
    <property type="match status" value="1"/>
</dbReference>
<dbReference type="InterPro" id="IPR050707">
    <property type="entry name" value="HTH_MetabolicPath_Reg"/>
</dbReference>
<evidence type="ECO:0000259" key="5">
    <source>
        <dbReference type="PROSITE" id="PS51077"/>
    </source>
</evidence>
<keyword evidence="3" id="KW-0804">Transcription</keyword>
<evidence type="ECO:0000259" key="6">
    <source>
        <dbReference type="PROSITE" id="PS51078"/>
    </source>
</evidence>
<dbReference type="InterPro" id="IPR005471">
    <property type="entry name" value="Tscrpt_reg_IclR_N"/>
</dbReference>
<keyword evidence="8" id="KW-1185">Reference proteome</keyword>
<dbReference type="InterPro" id="IPR014757">
    <property type="entry name" value="Tscrpt_reg_IclR_C"/>
</dbReference>
<dbReference type="PROSITE" id="PS51077">
    <property type="entry name" value="HTH_ICLR"/>
    <property type="match status" value="1"/>
</dbReference>